<dbReference type="EMBL" id="JOTP01000001">
    <property type="protein sequence ID" value="KEP28123.1"/>
    <property type="molecule type" value="Genomic_DNA"/>
</dbReference>
<feature type="transmembrane region" description="Helical" evidence="9">
    <location>
        <begin position="120"/>
        <end position="141"/>
    </location>
</feature>
<dbReference type="PANTHER" id="PTHR44936">
    <property type="entry name" value="SENSOR PROTEIN CREC"/>
    <property type="match status" value="1"/>
</dbReference>
<dbReference type="Gene3D" id="3.30.565.10">
    <property type="entry name" value="Histidine kinase-like ATPase, C-terminal domain"/>
    <property type="match status" value="1"/>
</dbReference>
<evidence type="ECO:0000256" key="6">
    <source>
        <dbReference type="ARBA" id="ARBA00022777"/>
    </source>
</evidence>
<dbReference type="Pfam" id="PF02518">
    <property type="entry name" value="HATPase_c"/>
    <property type="match status" value="1"/>
</dbReference>
<feature type="domain" description="Histidine kinase" evidence="10">
    <location>
        <begin position="323"/>
        <end position="429"/>
    </location>
</feature>
<keyword evidence="3" id="KW-0597">Phosphoprotein</keyword>
<evidence type="ECO:0000313" key="12">
    <source>
        <dbReference type="Proteomes" id="UP000028091"/>
    </source>
</evidence>
<keyword evidence="4" id="KW-0808">Transferase</keyword>
<comment type="caution">
    <text evidence="11">The sequence shown here is derived from an EMBL/GenBank/DDBJ whole genome shotgun (WGS) entry which is preliminary data.</text>
</comment>
<dbReference type="GO" id="GO:0004673">
    <property type="term" value="F:protein histidine kinase activity"/>
    <property type="evidence" value="ECO:0007669"/>
    <property type="project" value="UniProtKB-EC"/>
</dbReference>
<evidence type="ECO:0000256" key="3">
    <source>
        <dbReference type="ARBA" id="ARBA00022553"/>
    </source>
</evidence>
<feature type="transmembrane region" description="Helical" evidence="9">
    <location>
        <begin position="96"/>
        <end position="113"/>
    </location>
</feature>
<keyword evidence="9" id="KW-1133">Transmembrane helix</keyword>
<protein>
    <recommendedName>
        <fullName evidence="2">histidine kinase</fullName>
        <ecNumber evidence="2">2.7.13.3</ecNumber>
    </recommendedName>
</protein>
<organism evidence="11 12">
    <name type="scientific">Bacillus zhangzhouensis</name>
    <dbReference type="NCBI Taxonomy" id="1178540"/>
    <lineage>
        <taxon>Bacteria</taxon>
        <taxon>Bacillati</taxon>
        <taxon>Bacillota</taxon>
        <taxon>Bacilli</taxon>
        <taxon>Bacillales</taxon>
        <taxon>Bacillaceae</taxon>
        <taxon>Bacillus</taxon>
    </lineage>
</organism>
<dbReference type="OrthoDB" id="1674512at2"/>
<feature type="transmembrane region" description="Helical" evidence="9">
    <location>
        <begin position="153"/>
        <end position="178"/>
    </location>
</feature>
<dbReference type="GO" id="GO:0000160">
    <property type="term" value="P:phosphorelay signal transduction system"/>
    <property type="evidence" value="ECO:0007669"/>
    <property type="project" value="UniProtKB-KW"/>
</dbReference>
<keyword evidence="5" id="KW-0547">Nucleotide-binding</keyword>
<dbReference type="InterPro" id="IPR004358">
    <property type="entry name" value="Sig_transdc_His_kin-like_C"/>
</dbReference>
<reference evidence="11 12" key="1">
    <citation type="submission" date="2012-09" db="EMBL/GenBank/DDBJ databases">
        <title>Genome Sequence of Bacillus sp. DW5-4.</title>
        <authorList>
            <person name="Lai Q."/>
            <person name="Liu Y."/>
            <person name="Shao Z."/>
        </authorList>
    </citation>
    <scope>NUCLEOTIDE SEQUENCE [LARGE SCALE GENOMIC DNA]</scope>
    <source>
        <strain evidence="11 12">DW5-4</strain>
    </source>
</reference>
<sequence length="438" mass="49780">MNLLKKWLNTEPYLIVMLIVLTPIGGELKFYPFEDSFRVSFGTVVFFFILLQMKKFPAWASGIIAGGSVFAFRVLLDTAVSGHLPLEEAVSLRFPSMLYYVVYGTLFYLLRVRRFRDKPWLIGATGIIMELCASVVEMVALRGAIDEILTVRTLFQLFVLAIFRSFFVLACYTMIRLYEEQARERQMKKEKEHLLMLLSNLYTESTYFHKTLAHAEHITATSYQLYQSLHHAKDAESLDLKKLGKTALQIAGEVHEIKKDNQRIFSALSKLIHEEKFQEYASPAHIAGLVIRIHENYAESLKKNIVFHYDEEGQHPAYHVYTILSLLNNIVSNAVEAIPVDGEVSLSISRVEKDVIFQISDNGPGIKERNHHVIFKPGFTLKYDQAGNPSSGIGLSYVKYTAEKLGGSVEMKSIPNKQTIFTLTIPVDQVSRKEGIGR</sequence>
<dbReference type="SUPFAM" id="SSF55874">
    <property type="entry name" value="ATPase domain of HSP90 chaperone/DNA topoisomerase II/histidine kinase"/>
    <property type="match status" value="1"/>
</dbReference>
<comment type="catalytic activity">
    <reaction evidence="1">
        <text>ATP + protein L-histidine = ADP + protein N-phospho-L-histidine.</text>
        <dbReference type="EC" id="2.7.13.3"/>
    </reaction>
</comment>
<evidence type="ECO:0000256" key="8">
    <source>
        <dbReference type="ARBA" id="ARBA00023012"/>
    </source>
</evidence>
<evidence type="ECO:0000313" key="11">
    <source>
        <dbReference type="EMBL" id="KEP28123.1"/>
    </source>
</evidence>
<keyword evidence="9" id="KW-0812">Transmembrane</keyword>
<dbReference type="PRINTS" id="PR00344">
    <property type="entry name" value="BCTRLSENSOR"/>
</dbReference>
<keyword evidence="9" id="KW-0472">Membrane</keyword>
<proteinExistence type="predicted"/>
<feature type="transmembrane region" description="Helical" evidence="9">
    <location>
        <begin position="58"/>
        <end position="76"/>
    </location>
</feature>
<keyword evidence="6 11" id="KW-0418">Kinase</keyword>
<dbReference type="InterPro" id="IPR005467">
    <property type="entry name" value="His_kinase_dom"/>
</dbReference>
<dbReference type="SMART" id="SM00387">
    <property type="entry name" value="HATPase_c"/>
    <property type="match status" value="1"/>
</dbReference>
<keyword evidence="8" id="KW-0902">Two-component regulatory system</keyword>
<name>A0A081LFU7_9BACI</name>
<dbReference type="InterPro" id="IPR050980">
    <property type="entry name" value="2C_sensor_his_kinase"/>
</dbReference>
<dbReference type="GO" id="GO:0005524">
    <property type="term" value="F:ATP binding"/>
    <property type="evidence" value="ECO:0007669"/>
    <property type="project" value="UniProtKB-KW"/>
</dbReference>
<dbReference type="RefSeq" id="WP_034316788.1">
    <property type="nucleotide sequence ID" value="NZ_JOTP01000001.1"/>
</dbReference>
<evidence type="ECO:0000256" key="7">
    <source>
        <dbReference type="ARBA" id="ARBA00022840"/>
    </source>
</evidence>
<dbReference type="EC" id="2.7.13.3" evidence="2"/>
<dbReference type="eggNOG" id="COG0642">
    <property type="taxonomic scope" value="Bacteria"/>
</dbReference>
<keyword evidence="7" id="KW-0067">ATP-binding</keyword>
<evidence type="ECO:0000259" key="10">
    <source>
        <dbReference type="PROSITE" id="PS50109"/>
    </source>
</evidence>
<evidence type="ECO:0000256" key="5">
    <source>
        <dbReference type="ARBA" id="ARBA00022741"/>
    </source>
</evidence>
<dbReference type="AlphaFoldDB" id="A0A081LFU7"/>
<feature type="transmembrane region" description="Helical" evidence="9">
    <location>
        <begin position="12"/>
        <end position="30"/>
    </location>
</feature>
<feature type="transmembrane region" description="Helical" evidence="9">
    <location>
        <begin position="36"/>
        <end position="51"/>
    </location>
</feature>
<dbReference type="InterPro" id="IPR003594">
    <property type="entry name" value="HATPase_dom"/>
</dbReference>
<evidence type="ECO:0000256" key="2">
    <source>
        <dbReference type="ARBA" id="ARBA00012438"/>
    </source>
</evidence>
<evidence type="ECO:0000256" key="1">
    <source>
        <dbReference type="ARBA" id="ARBA00000085"/>
    </source>
</evidence>
<dbReference type="InterPro" id="IPR036890">
    <property type="entry name" value="HATPase_C_sf"/>
</dbReference>
<dbReference type="PANTHER" id="PTHR44936:SF9">
    <property type="entry name" value="SENSOR PROTEIN CREC"/>
    <property type="match status" value="1"/>
</dbReference>
<evidence type="ECO:0000256" key="9">
    <source>
        <dbReference type="SAM" id="Phobius"/>
    </source>
</evidence>
<dbReference type="PROSITE" id="PS50109">
    <property type="entry name" value="HIS_KIN"/>
    <property type="match status" value="1"/>
</dbReference>
<accession>A0A081LFU7</accession>
<keyword evidence="12" id="KW-1185">Reference proteome</keyword>
<evidence type="ECO:0000256" key="4">
    <source>
        <dbReference type="ARBA" id="ARBA00022679"/>
    </source>
</evidence>
<dbReference type="Proteomes" id="UP000028091">
    <property type="component" value="Unassembled WGS sequence"/>
</dbReference>
<gene>
    <name evidence="11" type="ORF">BA70_00600</name>
</gene>